<reference evidence="2" key="2">
    <citation type="journal article" date="2008" name="Nucleic Acids Res.">
        <title>The rice annotation project database (RAP-DB): 2008 update.</title>
        <authorList>
            <consortium name="The rice annotation project (RAP)"/>
        </authorList>
    </citation>
    <scope>GENOME REANNOTATION</scope>
    <source>
        <strain evidence="2">cv. Nipponbare</strain>
    </source>
</reference>
<accession>Q0J2W4</accession>
<dbReference type="EMBL" id="AP008215">
    <property type="protein sequence ID" value="BAF24701.1"/>
    <property type="molecule type" value="Genomic_DNA"/>
</dbReference>
<gene>
    <name evidence="1" type="ordered locus">Os09g0290900</name>
</gene>
<evidence type="ECO:0000313" key="2">
    <source>
        <dbReference type="Proteomes" id="UP000000763"/>
    </source>
</evidence>
<dbReference type="Proteomes" id="UP000000763">
    <property type="component" value="Chromosome 9"/>
</dbReference>
<proteinExistence type="predicted"/>
<dbReference type="PANTHER" id="PTHR11697:SF230">
    <property type="entry name" value="ZINC FINGER, MYM DOMAIN CONTAINING 1"/>
    <property type="match status" value="1"/>
</dbReference>
<organism evidence="1 2">
    <name type="scientific">Oryza sativa subsp. japonica</name>
    <name type="common">Rice</name>
    <dbReference type="NCBI Taxonomy" id="39947"/>
    <lineage>
        <taxon>Eukaryota</taxon>
        <taxon>Viridiplantae</taxon>
        <taxon>Streptophyta</taxon>
        <taxon>Embryophyta</taxon>
        <taxon>Tracheophyta</taxon>
        <taxon>Spermatophyta</taxon>
        <taxon>Magnoliopsida</taxon>
        <taxon>Liliopsida</taxon>
        <taxon>Poales</taxon>
        <taxon>Poaceae</taxon>
        <taxon>BOP clade</taxon>
        <taxon>Oryzoideae</taxon>
        <taxon>Oryzeae</taxon>
        <taxon>Oryzinae</taxon>
        <taxon>Oryza</taxon>
        <taxon>Oryza sativa</taxon>
    </lineage>
</organism>
<protein>
    <submittedName>
        <fullName evidence="1">Os09g0290900 protein</fullName>
    </submittedName>
</protein>
<dbReference type="InterPro" id="IPR055298">
    <property type="entry name" value="AtLOH3-like"/>
</dbReference>
<evidence type="ECO:0000313" key="1">
    <source>
        <dbReference type="EMBL" id="BAF24701.1"/>
    </source>
</evidence>
<dbReference type="AlphaFoldDB" id="Q0J2W4"/>
<feature type="non-terminal residue" evidence="1">
    <location>
        <position position="1"/>
    </location>
</feature>
<reference evidence="1 2" key="1">
    <citation type="journal article" date="2005" name="Nature">
        <title>The map-based sequence of the rice genome.</title>
        <authorList>
            <consortium name="International rice genome sequencing project (IRGSP)"/>
            <person name="Matsumoto T."/>
            <person name="Wu J."/>
            <person name="Kanamori H."/>
            <person name="Katayose Y."/>
            <person name="Fujisawa M."/>
            <person name="Namiki N."/>
            <person name="Mizuno H."/>
            <person name="Yamamoto K."/>
            <person name="Antonio B.A."/>
            <person name="Baba T."/>
            <person name="Sakata K."/>
            <person name="Nagamura Y."/>
            <person name="Aoki H."/>
            <person name="Arikawa K."/>
            <person name="Arita K."/>
            <person name="Bito T."/>
            <person name="Chiden Y."/>
            <person name="Fujitsuka N."/>
            <person name="Fukunaka R."/>
            <person name="Hamada M."/>
            <person name="Harada C."/>
            <person name="Hayashi A."/>
            <person name="Hijishita S."/>
            <person name="Honda M."/>
            <person name="Hosokawa S."/>
            <person name="Ichikawa Y."/>
            <person name="Idonuma A."/>
            <person name="Iijima M."/>
            <person name="Ikeda M."/>
            <person name="Ikeno M."/>
            <person name="Ito K."/>
            <person name="Ito S."/>
            <person name="Ito T."/>
            <person name="Ito Y."/>
            <person name="Ito Y."/>
            <person name="Iwabuchi A."/>
            <person name="Kamiya K."/>
            <person name="Karasawa W."/>
            <person name="Kurita K."/>
            <person name="Katagiri S."/>
            <person name="Kikuta A."/>
            <person name="Kobayashi H."/>
            <person name="Kobayashi N."/>
            <person name="Machita K."/>
            <person name="Maehara T."/>
            <person name="Masukawa M."/>
            <person name="Mizubayashi T."/>
            <person name="Mukai Y."/>
            <person name="Nagasaki H."/>
            <person name="Nagata Y."/>
            <person name="Naito S."/>
            <person name="Nakashima M."/>
            <person name="Nakama Y."/>
            <person name="Nakamichi Y."/>
            <person name="Nakamura M."/>
            <person name="Meguro A."/>
            <person name="Negishi M."/>
            <person name="Ohta I."/>
            <person name="Ohta T."/>
            <person name="Okamoto M."/>
            <person name="Ono N."/>
            <person name="Saji S."/>
            <person name="Sakaguchi M."/>
            <person name="Sakai K."/>
            <person name="Shibata M."/>
            <person name="Shimokawa T."/>
            <person name="Song J."/>
            <person name="Takazaki Y."/>
            <person name="Terasawa K."/>
            <person name="Tsugane M."/>
            <person name="Tsuji K."/>
            <person name="Ueda S."/>
            <person name="Waki K."/>
            <person name="Yamagata H."/>
            <person name="Yamamoto M."/>
            <person name="Yamamoto S."/>
            <person name="Yamane H."/>
            <person name="Yoshiki S."/>
            <person name="Yoshihara R."/>
            <person name="Yukawa K."/>
            <person name="Zhong H."/>
            <person name="Yano M."/>
            <person name="Yuan Q."/>
            <person name="Ouyang S."/>
            <person name="Liu J."/>
            <person name="Jones K.M."/>
            <person name="Gansberger K."/>
            <person name="Moffat K."/>
            <person name="Hill J."/>
            <person name="Bera J."/>
            <person name="Fadrosh D."/>
            <person name="Jin S."/>
            <person name="Johri S."/>
            <person name="Kim M."/>
            <person name="Overton L."/>
            <person name="Reardon M."/>
            <person name="Tsitrin T."/>
            <person name="Vuong H."/>
            <person name="Weaver B."/>
            <person name="Ciecko A."/>
            <person name="Tallon L."/>
            <person name="Jackson J."/>
            <person name="Pai G."/>
            <person name="Aken S.V."/>
            <person name="Utterback T."/>
            <person name="Reidmuller S."/>
            <person name="Feldblyum T."/>
            <person name="Hsiao J."/>
            <person name="Zismann V."/>
            <person name="Iobst S."/>
            <person name="de Vazeille A.R."/>
            <person name="Buell C.R."/>
            <person name="Ying K."/>
            <person name="Li Y."/>
            <person name="Lu T."/>
            <person name="Huang Y."/>
            <person name="Zhao Q."/>
            <person name="Feng Q."/>
            <person name="Zhang L."/>
            <person name="Zhu J."/>
            <person name="Weng Q."/>
            <person name="Mu J."/>
            <person name="Lu Y."/>
            <person name="Fan D."/>
            <person name="Liu Y."/>
            <person name="Guan J."/>
            <person name="Zhang Y."/>
            <person name="Yu S."/>
            <person name="Liu X."/>
            <person name="Zhang Y."/>
            <person name="Hong G."/>
            <person name="Han B."/>
            <person name="Choisne N."/>
            <person name="Demange N."/>
            <person name="Orjeda G."/>
            <person name="Samain S."/>
            <person name="Cattolico L."/>
            <person name="Pelletier E."/>
            <person name="Couloux A."/>
            <person name="Segurens B."/>
            <person name="Wincker P."/>
            <person name="D'Hont A."/>
            <person name="Scarpelli C."/>
            <person name="Weissenbach J."/>
            <person name="Salanoubat M."/>
            <person name="Quetier F."/>
            <person name="Yu Y."/>
            <person name="Kim H.R."/>
            <person name="Rambo T."/>
            <person name="Currie J."/>
            <person name="Collura K."/>
            <person name="Luo M."/>
            <person name="Yang T."/>
            <person name="Ammiraju J.S.S."/>
            <person name="Engler F."/>
            <person name="Soderlund C."/>
            <person name="Wing R.A."/>
            <person name="Palmer L.E."/>
            <person name="de la Bastide M."/>
            <person name="Spiegel L."/>
            <person name="Nascimento L."/>
            <person name="Zutavern T."/>
            <person name="O'Shaughnessy A."/>
            <person name="Dike S."/>
            <person name="Dedhia N."/>
            <person name="Preston R."/>
            <person name="Balija V."/>
            <person name="McCombie W.R."/>
            <person name="Chow T."/>
            <person name="Chen H."/>
            <person name="Chung M."/>
            <person name="Chen C."/>
            <person name="Shaw J."/>
            <person name="Wu H."/>
            <person name="Hsiao K."/>
            <person name="Chao Y."/>
            <person name="Chu M."/>
            <person name="Cheng C."/>
            <person name="Hour A."/>
            <person name="Lee P."/>
            <person name="Lin S."/>
            <person name="Lin Y."/>
            <person name="Liou J."/>
            <person name="Liu S."/>
            <person name="Hsing Y."/>
            <person name="Raghuvanshi S."/>
            <person name="Mohanty A."/>
            <person name="Bharti A.K."/>
            <person name="Gaur A."/>
            <person name="Gupta V."/>
            <person name="Kumar D."/>
            <person name="Ravi V."/>
            <person name="Vij S."/>
            <person name="Kapur A."/>
            <person name="Khurana P."/>
            <person name="Khurana P."/>
            <person name="Khurana J.P."/>
            <person name="Tyagi A.K."/>
            <person name="Gaikwad K."/>
            <person name="Singh A."/>
            <person name="Dalal V."/>
            <person name="Srivastava S."/>
            <person name="Dixit A."/>
            <person name="Pal A.K."/>
            <person name="Ghazi I.A."/>
            <person name="Yadav M."/>
            <person name="Pandit A."/>
            <person name="Bhargava A."/>
            <person name="Sureshbabu K."/>
            <person name="Batra K."/>
            <person name="Sharma T.R."/>
            <person name="Mohapatra T."/>
            <person name="Singh N.K."/>
            <person name="Messing J."/>
            <person name="Nelson A.B."/>
            <person name="Fuks G."/>
            <person name="Kavchok S."/>
            <person name="Keizer G."/>
            <person name="Linton E."/>
            <person name="Llaca V."/>
            <person name="Song R."/>
            <person name="Tanyolac B."/>
            <person name="Young S."/>
            <person name="Ho-Il K."/>
            <person name="Hahn J.H."/>
            <person name="Sangsakoo G."/>
            <person name="Vanavichit A."/>
            <person name="de Mattos Luiz.A.T."/>
            <person name="Zimmer P.D."/>
            <person name="Malone G."/>
            <person name="Dellagostin O."/>
            <person name="de Oliveira A.C."/>
            <person name="Bevan M."/>
            <person name="Bancroft I."/>
            <person name="Minx P."/>
            <person name="Cordum H."/>
            <person name="Wilson R."/>
            <person name="Cheng Z."/>
            <person name="Jin W."/>
            <person name="Jiang J."/>
            <person name="Leong S.A."/>
            <person name="Iwama H."/>
            <person name="Gojobori T."/>
            <person name="Itoh T."/>
            <person name="Niimura Y."/>
            <person name="Fujii Y."/>
            <person name="Habara T."/>
            <person name="Sakai H."/>
            <person name="Sato Y."/>
            <person name="Wilson G."/>
            <person name="Kumar K."/>
            <person name="McCouch S."/>
            <person name="Juretic N."/>
            <person name="Hoen D."/>
            <person name="Wright S."/>
            <person name="Bruskiewich R."/>
            <person name="Bureau T."/>
            <person name="Miyao A."/>
            <person name="Hirochika H."/>
            <person name="Nishikawa T."/>
            <person name="Kadowaki K."/>
            <person name="Sugiura M."/>
            <person name="Burr B."/>
            <person name="Sasaki T."/>
        </authorList>
    </citation>
    <scope>NUCLEOTIDE SEQUENCE [LARGE SCALE GENOMIC DNA]</scope>
    <source>
        <strain evidence="2">cv. Nipponbare</strain>
    </source>
</reference>
<dbReference type="KEGG" id="dosa:Os09g0290900"/>
<name>Q0J2W4_ORYSJ</name>
<dbReference type="PANTHER" id="PTHR11697">
    <property type="entry name" value="GENERAL TRANSCRIPTION FACTOR 2-RELATED ZINC FINGER PROTEIN"/>
    <property type="match status" value="1"/>
</dbReference>
<sequence>VAQAQEIVEALELGEIESGQGLNQEMGLGRPGDTRWGSHYKTVQHILIMYRSIRKVLLQVGKDRSQSTEAIKAQTALQSFVSFEIVFMAHLLNTILGYTDDLNTALQRRAQDIVNAVELIVLTKMQLEMLRQDDGWENFLKKVTSFL</sequence>